<keyword evidence="6" id="KW-1015">Disulfide bond</keyword>
<evidence type="ECO:0000256" key="6">
    <source>
        <dbReference type="ARBA" id="ARBA00023157"/>
    </source>
</evidence>
<protein>
    <recommendedName>
        <fullName evidence="7">Epidermal patterning factor-like protein</fullName>
    </recommendedName>
</protein>
<dbReference type="PANTHER" id="PTHR33109:SF7">
    <property type="entry name" value="EPIDERMAL PATTERNING FACTOR-LIKE PROTEIN 2"/>
    <property type="match status" value="1"/>
</dbReference>
<keyword evidence="8" id="KW-1133">Transmembrane helix</keyword>
<keyword evidence="8" id="KW-0812">Transmembrane</keyword>
<sequence length="143" mass="16034">MWKMSMTQNCCCQWRWGHVMIAMILLLLGSMWYPTEGRNVLPGVTVEAGLQRDGKVVKGSERRLIGSSPPRCERRCSNSCGRCQAVQVPVTPQQQQRPRSTSRLFRAAAAPRIAYSRGRDGGDGSNYKPMAWKCKCGNLLFNP</sequence>
<comment type="function">
    <text evidence="7">Controls stomatal patterning.</text>
</comment>
<organism evidence="9 10">
    <name type="scientific">Trapa natans</name>
    <name type="common">Water chestnut</name>
    <dbReference type="NCBI Taxonomy" id="22666"/>
    <lineage>
        <taxon>Eukaryota</taxon>
        <taxon>Viridiplantae</taxon>
        <taxon>Streptophyta</taxon>
        <taxon>Embryophyta</taxon>
        <taxon>Tracheophyta</taxon>
        <taxon>Spermatophyta</taxon>
        <taxon>Magnoliopsida</taxon>
        <taxon>eudicotyledons</taxon>
        <taxon>Gunneridae</taxon>
        <taxon>Pentapetalae</taxon>
        <taxon>rosids</taxon>
        <taxon>malvids</taxon>
        <taxon>Myrtales</taxon>
        <taxon>Lythraceae</taxon>
        <taxon>Trapa</taxon>
    </lineage>
</organism>
<evidence type="ECO:0000256" key="2">
    <source>
        <dbReference type="ARBA" id="ARBA00008127"/>
    </source>
</evidence>
<comment type="similarity">
    <text evidence="2 7">Belongs to the plant cysteine rich small secretory peptide family. Epidermal patterning factor subfamily.</text>
</comment>
<dbReference type="EMBL" id="JAXQNO010000016">
    <property type="protein sequence ID" value="KAK4782446.1"/>
    <property type="molecule type" value="Genomic_DNA"/>
</dbReference>
<dbReference type="GO" id="GO:0005576">
    <property type="term" value="C:extracellular region"/>
    <property type="evidence" value="ECO:0007669"/>
    <property type="project" value="UniProtKB-SubCell"/>
</dbReference>
<evidence type="ECO:0000313" key="10">
    <source>
        <dbReference type="Proteomes" id="UP001346149"/>
    </source>
</evidence>
<evidence type="ECO:0000256" key="3">
    <source>
        <dbReference type="ARBA" id="ARBA00022473"/>
    </source>
</evidence>
<evidence type="ECO:0000256" key="5">
    <source>
        <dbReference type="ARBA" id="ARBA00022729"/>
    </source>
</evidence>
<keyword evidence="3 7" id="KW-0217">Developmental protein</keyword>
<keyword evidence="8" id="KW-0472">Membrane</keyword>
<keyword evidence="4 7" id="KW-0964">Secreted</keyword>
<evidence type="ECO:0000256" key="7">
    <source>
        <dbReference type="RuleBase" id="RU367102"/>
    </source>
</evidence>
<evidence type="ECO:0000256" key="4">
    <source>
        <dbReference type="ARBA" id="ARBA00022525"/>
    </source>
</evidence>
<proteinExistence type="inferred from homology"/>
<evidence type="ECO:0000256" key="8">
    <source>
        <dbReference type="SAM" id="Phobius"/>
    </source>
</evidence>
<keyword evidence="5" id="KW-0732">Signal</keyword>
<dbReference type="PANTHER" id="PTHR33109">
    <property type="entry name" value="EPIDERMAL PATTERNING FACTOR-LIKE PROTEIN 4"/>
    <property type="match status" value="1"/>
</dbReference>
<dbReference type="GO" id="GO:0010052">
    <property type="term" value="P:guard cell differentiation"/>
    <property type="evidence" value="ECO:0007669"/>
    <property type="project" value="UniProtKB-UniRule"/>
</dbReference>
<reference evidence="9 10" key="1">
    <citation type="journal article" date="2023" name="Hortic Res">
        <title>Pangenome of water caltrop reveals structural variations and asymmetric subgenome divergence after allopolyploidization.</title>
        <authorList>
            <person name="Zhang X."/>
            <person name="Chen Y."/>
            <person name="Wang L."/>
            <person name="Yuan Y."/>
            <person name="Fang M."/>
            <person name="Shi L."/>
            <person name="Lu R."/>
            <person name="Comes H.P."/>
            <person name="Ma Y."/>
            <person name="Chen Y."/>
            <person name="Huang G."/>
            <person name="Zhou Y."/>
            <person name="Zheng Z."/>
            <person name="Qiu Y."/>
        </authorList>
    </citation>
    <scope>NUCLEOTIDE SEQUENCE [LARGE SCALE GENOMIC DNA]</scope>
    <source>
        <strain evidence="9">F231</strain>
    </source>
</reference>
<accession>A0AAN7QZK3</accession>
<dbReference type="AlphaFoldDB" id="A0AAN7QZK3"/>
<comment type="subcellular location">
    <subcellularLocation>
        <location evidence="1 7">Secreted</location>
    </subcellularLocation>
</comment>
<evidence type="ECO:0000313" key="9">
    <source>
        <dbReference type="EMBL" id="KAK4782446.1"/>
    </source>
</evidence>
<feature type="transmembrane region" description="Helical" evidence="8">
    <location>
        <begin position="12"/>
        <end position="33"/>
    </location>
</feature>
<comment type="caution">
    <text evidence="9">The sequence shown here is derived from an EMBL/GenBank/DDBJ whole genome shotgun (WGS) entry which is preliminary data.</text>
</comment>
<keyword evidence="10" id="KW-1185">Reference proteome</keyword>
<gene>
    <name evidence="9" type="ORF">SAY86_016548</name>
</gene>
<dbReference type="InterPro" id="IPR039455">
    <property type="entry name" value="EPFL"/>
</dbReference>
<dbReference type="Pfam" id="PF17181">
    <property type="entry name" value="EPF"/>
    <property type="match status" value="1"/>
</dbReference>
<evidence type="ECO:0000256" key="1">
    <source>
        <dbReference type="ARBA" id="ARBA00004613"/>
    </source>
</evidence>
<name>A0AAN7QZK3_TRANT</name>
<dbReference type="Proteomes" id="UP001346149">
    <property type="component" value="Unassembled WGS sequence"/>
</dbReference>